<proteinExistence type="inferred from homology"/>
<dbReference type="InterPro" id="IPR050237">
    <property type="entry name" value="ATP-dep_AMP-bd_enzyme"/>
</dbReference>
<name>A0A846XGK1_9NOCA</name>
<dbReference type="InterPro" id="IPR000873">
    <property type="entry name" value="AMP-dep_synth/lig_dom"/>
</dbReference>
<protein>
    <submittedName>
        <fullName evidence="5">Long-chain fatty acid--CoA ligase</fullName>
    </submittedName>
</protein>
<dbReference type="RefSeq" id="WP_068046590.1">
    <property type="nucleotide sequence ID" value="NZ_JAAXOO010000004.1"/>
</dbReference>
<reference evidence="5 6" key="1">
    <citation type="submission" date="2020-04" db="EMBL/GenBank/DDBJ databases">
        <title>MicrobeNet Type strains.</title>
        <authorList>
            <person name="Nicholson A.C."/>
        </authorList>
    </citation>
    <scope>NUCLEOTIDE SEQUENCE [LARGE SCALE GENOMIC DNA]</scope>
    <source>
        <strain evidence="5 6">DSM 45078</strain>
    </source>
</reference>
<comment type="similarity">
    <text evidence="1">Belongs to the ATP-dependent AMP-binding enzyme family.</text>
</comment>
<evidence type="ECO:0000256" key="2">
    <source>
        <dbReference type="ARBA" id="ARBA00022598"/>
    </source>
</evidence>
<dbReference type="InterPro" id="IPR045851">
    <property type="entry name" value="AMP-bd_C_sf"/>
</dbReference>
<dbReference type="GO" id="GO:0016878">
    <property type="term" value="F:acid-thiol ligase activity"/>
    <property type="evidence" value="ECO:0007669"/>
    <property type="project" value="UniProtKB-ARBA"/>
</dbReference>
<accession>A0A846XGK1</accession>
<evidence type="ECO:0000259" key="4">
    <source>
        <dbReference type="Pfam" id="PF13193"/>
    </source>
</evidence>
<dbReference type="CDD" id="cd17631">
    <property type="entry name" value="FACL_FadD13-like"/>
    <property type="match status" value="1"/>
</dbReference>
<dbReference type="InterPro" id="IPR025110">
    <property type="entry name" value="AMP-bd_C"/>
</dbReference>
<evidence type="ECO:0000256" key="1">
    <source>
        <dbReference type="ARBA" id="ARBA00006432"/>
    </source>
</evidence>
<dbReference type="InterPro" id="IPR020845">
    <property type="entry name" value="AMP-binding_CS"/>
</dbReference>
<evidence type="ECO:0000259" key="3">
    <source>
        <dbReference type="Pfam" id="PF00501"/>
    </source>
</evidence>
<organism evidence="5 6">
    <name type="scientific">Nocardia speluncae</name>
    <dbReference type="NCBI Taxonomy" id="419477"/>
    <lineage>
        <taxon>Bacteria</taxon>
        <taxon>Bacillati</taxon>
        <taxon>Actinomycetota</taxon>
        <taxon>Actinomycetes</taxon>
        <taxon>Mycobacteriales</taxon>
        <taxon>Nocardiaceae</taxon>
        <taxon>Nocardia</taxon>
    </lineage>
</organism>
<comment type="caution">
    <text evidence="5">The sequence shown here is derived from an EMBL/GenBank/DDBJ whole genome shotgun (WGS) entry which is preliminary data.</text>
</comment>
<keyword evidence="2 5" id="KW-0436">Ligase</keyword>
<feature type="domain" description="AMP-binding enzyme C-terminal" evidence="4">
    <location>
        <begin position="421"/>
        <end position="496"/>
    </location>
</feature>
<dbReference type="FunFam" id="3.30.300.30:FF:000008">
    <property type="entry name" value="2,3-dihydroxybenzoate-AMP ligase"/>
    <property type="match status" value="1"/>
</dbReference>
<dbReference type="Gene3D" id="3.30.300.30">
    <property type="match status" value="1"/>
</dbReference>
<evidence type="ECO:0000313" key="5">
    <source>
        <dbReference type="EMBL" id="NKY34597.1"/>
    </source>
</evidence>
<evidence type="ECO:0000313" key="6">
    <source>
        <dbReference type="Proteomes" id="UP000565715"/>
    </source>
</evidence>
<dbReference type="SUPFAM" id="SSF56801">
    <property type="entry name" value="Acetyl-CoA synthetase-like"/>
    <property type="match status" value="1"/>
</dbReference>
<sequence>MYLTQLLHQALQTDPDRVFTIDGERTRTVAESAGRIARLAGALAGLGVVSGDRVAMLSLNSDRYVEYLFGVSWADAVITPINNRWSDTEIAYALAESETCVLLVDGAFSTRVDGIRERYRGLDHIVYCGDDICPETMIGYEQLIIESGPAEDARRGGQDLLGLFYTGGTTGSPKGVMLSHNSVLVNALGCFTTGDWLTQHGRMLHVAPMFHLADLFLLISGALAGHSHVTLPGFTPGGVAAAIEQHRITDVLLVPSMLQQIVDQPDIAGFDLSSVRHMLYGTSPISESLLERTRNLFPRAALAQAYGMTELAPVATILRPADHEDPSLRRSAGRPAPHAEVRIVDEDDAEVPRGVVGEIVARGDHVMLGYWQRPEDTATALRGGWMHTGDAGYMDQRGYVFVVDRIKDMIVSGGENVYSAEVENVLGRHPAVASCAVIAVPDERWGERVHAVVVRRPGQQVTADELEKFCREHIAAYKVPRSVDFVAALPLSGAGKILKRELRKAYWSESSRQVG</sequence>
<feature type="domain" description="AMP-dependent synthetase/ligase" evidence="3">
    <location>
        <begin position="9"/>
        <end position="371"/>
    </location>
</feature>
<keyword evidence="6" id="KW-1185">Reference proteome</keyword>
<gene>
    <name evidence="5" type="ORF">HGA13_16160</name>
</gene>
<dbReference type="AlphaFoldDB" id="A0A846XGK1"/>
<dbReference type="PANTHER" id="PTHR43767:SF1">
    <property type="entry name" value="NONRIBOSOMAL PEPTIDE SYNTHASE PES1 (EUROFUNG)-RELATED"/>
    <property type="match status" value="1"/>
</dbReference>
<dbReference type="PROSITE" id="PS00455">
    <property type="entry name" value="AMP_BINDING"/>
    <property type="match status" value="1"/>
</dbReference>
<dbReference type="Proteomes" id="UP000565715">
    <property type="component" value="Unassembled WGS sequence"/>
</dbReference>
<dbReference type="Pfam" id="PF13193">
    <property type="entry name" value="AMP-binding_C"/>
    <property type="match status" value="1"/>
</dbReference>
<dbReference type="Gene3D" id="3.40.50.12780">
    <property type="entry name" value="N-terminal domain of ligase-like"/>
    <property type="match status" value="1"/>
</dbReference>
<dbReference type="Pfam" id="PF00501">
    <property type="entry name" value="AMP-binding"/>
    <property type="match status" value="1"/>
</dbReference>
<dbReference type="NCBIfam" id="NF004837">
    <property type="entry name" value="PRK06187.1"/>
    <property type="match status" value="1"/>
</dbReference>
<dbReference type="EMBL" id="JAAXOO010000004">
    <property type="protein sequence ID" value="NKY34597.1"/>
    <property type="molecule type" value="Genomic_DNA"/>
</dbReference>
<dbReference type="InterPro" id="IPR042099">
    <property type="entry name" value="ANL_N_sf"/>
</dbReference>
<dbReference type="PANTHER" id="PTHR43767">
    <property type="entry name" value="LONG-CHAIN-FATTY-ACID--COA LIGASE"/>
    <property type="match status" value="1"/>
</dbReference>